<dbReference type="Pfam" id="PF13359">
    <property type="entry name" value="DDE_Tnp_4"/>
    <property type="match status" value="1"/>
</dbReference>
<protein>
    <recommendedName>
        <fullName evidence="3">DDE Tnp4 domain-containing protein</fullName>
    </recommendedName>
</protein>
<name>A0A6A3IRT0_9STRA</name>
<dbReference type="EMBL" id="QXFV01002889">
    <property type="protein sequence ID" value="KAE8982183.1"/>
    <property type="molecule type" value="Genomic_DNA"/>
</dbReference>
<keyword evidence="2" id="KW-0479">Metal-binding</keyword>
<gene>
    <name evidence="4" type="ORF">PR001_g23804</name>
</gene>
<comment type="caution">
    <text evidence="4">The sequence shown here is derived from an EMBL/GenBank/DDBJ whole genome shotgun (WGS) entry which is preliminary data.</text>
</comment>
<dbReference type="GO" id="GO:0046872">
    <property type="term" value="F:metal ion binding"/>
    <property type="evidence" value="ECO:0007669"/>
    <property type="project" value="UniProtKB-KW"/>
</dbReference>
<evidence type="ECO:0000259" key="3">
    <source>
        <dbReference type="Pfam" id="PF13359"/>
    </source>
</evidence>
<sequence>MQLTFRAANPAKTQTPVGQQLVRGQYENCNAAQSTKHHSQQQDTEAAARTPSCGMQITQEEALEVLLIVLAFNQEDAWIARQEAGLFDYPERSLIPDVRFDLSTYGDANATKDFRFDVNGVKLLANLLALPATVITDEGDRCGHEEALAIMLHRLSYPRRLHDMMNKFGRSTSALSRIFLWMNRRYKEKMYFNLKLVQAKMNEYCSAIQSRSSAQGFFAFPDGTKIPICRPSPRRGHSSENLQRQVYSGHKRIHCILFQGLTTPDGLCIHFFGPYEGRRHDTTVFAASGILQYFDKHPIFEGKAIFGDPAYS</sequence>
<dbReference type="Proteomes" id="UP000429607">
    <property type="component" value="Unassembled WGS sequence"/>
</dbReference>
<proteinExistence type="predicted"/>
<accession>A0A6A3IRT0</accession>
<evidence type="ECO:0000256" key="2">
    <source>
        <dbReference type="ARBA" id="ARBA00022723"/>
    </source>
</evidence>
<feature type="non-terminal residue" evidence="4">
    <location>
        <position position="312"/>
    </location>
</feature>
<organism evidence="4 5">
    <name type="scientific">Phytophthora rubi</name>
    <dbReference type="NCBI Taxonomy" id="129364"/>
    <lineage>
        <taxon>Eukaryota</taxon>
        <taxon>Sar</taxon>
        <taxon>Stramenopiles</taxon>
        <taxon>Oomycota</taxon>
        <taxon>Peronosporomycetes</taxon>
        <taxon>Peronosporales</taxon>
        <taxon>Peronosporaceae</taxon>
        <taxon>Phytophthora</taxon>
    </lineage>
</organism>
<dbReference type="PANTHER" id="PTHR34615:SF1">
    <property type="entry name" value="PX DOMAIN-CONTAINING PROTEIN"/>
    <property type="match status" value="1"/>
</dbReference>
<reference evidence="4 5" key="1">
    <citation type="submission" date="2018-09" db="EMBL/GenBank/DDBJ databases">
        <title>Genomic investigation of the strawberry pathogen Phytophthora fragariae indicates pathogenicity is determined by transcriptional variation in three key races.</title>
        <authorList>
            <person name="Adams T.M."/>
            <person name="Armitage A.D."/>
            <person name="Sobczyk M.K."/>
            <person name="Bates H.J."/>
            <person name="Dunwell J.M."/>
            <person name="Nellist C.F."/>
            <person name="Harrison R.J."/>
        </authorList>
    </citation>
    <scope>NUCLEOTIDE SEQUENCE [LARGE SCALE GENOMIC DNA]</scope>
    <source>
        <strain evidence="4 5">SCRP249</strain>
    </source>
</reference>
<feature type="domain" description="DDE Tnp4" evidence="3">
    <location>
        <begin position="222"/>
        <end position="311"/>
    </location>
</feature>
<comment type="cofactor">
    <cofactor evidence="1">
        <name>a divalent metal cation</name>
        <dbReference type="ChEBI" id="CHEBI:60240"/>
    </cofactor>
</comment>
<evidence type="ECO:0000256" key="1">
    <source>
        <dbReference type="ARBA" id="ARBA00001968"/>
    </source>
</evidence>
<dbReference type="AlphaFoldDB" id="A0A6A3IRT0"/>
<evidence type="ECO:0000313" key="5">
    <source>
        <dbReference type="Proteomes" id="UP000429607"/>
    </source>
</evidence>
<dbReference type="PANTHER" id="PTHR34615">
    <property type="entry name" value="PX DOMAIN-CONTAINING PROTEIN"/>
    <property type="match status" value="1"/>
</dbReference>
<dbReference type="InterPro" id="IPR027806">
    <property type="entry name" value="HARBI1_dom"/>
</dbReference>
<evidence type="ECO:0000313" key="4">
    <source>
        <dbReference type="EMBL" id="KAE8982183.1"/>
    </source>
</evidence>